<evidence type="ECO:0000256" key="1">
    <source>
        <dbReference type="SAM" id="MobiDB-lite"/>
    </source>
</evidence>
<feature type="region of interest" description="Disordered" evidence="1">
    <location>
        <begin position="38"/>
        <end position="109"/>
    </location>
</feature>
<feature type="chain" id="PRO_5043541533" evidence="2">
    <location>
        <begin position="22"/>
        <end position="297"/>
    </location>
</feature>
<gene>
    <name evidence="3" type="ORF">TWF696_001360</name>
</gene>
<dbReference type="EMBL" id="JAVHNQ010000010">
    <property type="protein sequence ID" value="KAK6337882.1"/>
    <property type="molecule type" value="Genomic_DNA"/>
</dbReference>
<keyword evidence="4" id="KW-1185">Reference proteome</keyword>
<dbReference type="AlphaFoldDB" id="A0AAV9UCD7"/>
<keyword evidence="2" id="KW-0732">Signal</keyword>
<sequence>MKAGPLSAALLALLYSSPVLGVAIAHPQDGSEEIIVADPNSETPEVIDIQPSDLPPAIDPNDQGVPPESPSQDTSSPNVATEAPPSDAPTTASAPPASDVVPEDPDLALPSTMPIAITAEDGTSALASLNEESNSTVTADALTELAGAQANIEQMAQTVALKAYEVSQAQDVHSMDITFQGERGKLGVKLGELPQNEDGSLQNINECQASSMEWIDDTPVTPTSLSLGGTFTNGVNALLYRDENCMNRIDEGNPWPPEDLTFKQGDRITFYFKLIGLTEAQLKGGAPLPNGVVLPPL</sequence>
<accession>A0AAV9UCD7</accession>
<dbReference type="Proteomes" id="UP001375240">
    <property type="component" value="Unassembled WGS sequence"/>
</dbReference>
<evidence type="ECO:0000313" key="4">
    <source>
        <dbReference type="Proteomes" id="UP001375240"/>
    </source>
</evidence>
<feature type="compositionally biased region" description="Low complexity" evidence="1">
    <location>
        <begin position="83"/>
        <end position="99"/>
    </location>
</feature>
<feature type="signal peptide" evidence="2">
    <location>
        <begin position="1"/>
        <end position="21"/>
    </location>
</feature>
<organism evidence="3 4">
    <name type="scientific">Orbilia brochopaga</name>
    <dbReference type="NCBI Taxonomy" id="3140254"/>
    <lineage>
        <taxon>Eukaryota</taxon>
        <taxon>Fungi</taxon>
        <taxon>Dikarya</taxon>
        <taxon>Ascomycota</taxon>
        <taxon>Pezizomycotina</taxon>
        <taxon>Orbiliomycetes</taxon>
        <taxon>Orbiliales</taxon>
        <taxon>Orbiliaceae</taxon>
        <taxon>Orbilia</taxon>
    </lineage>
</organism>
<comment type="caution">
    <text evidence="3">The sequence shown here is derived from an EMBL/GenBank/DDBJ whole genome shotgun (WGS) entry which is preliminary data.</text>
</comment>
<protein>
    <submittedName>
        <fullName evidence="3">Uncharacterized protein</fullName>
    </submittedName>
</protein>
<evidence type="ECO:0000256" key="2">
    <source>
        <dbReference type="SAM" id="SignalP"/>
    </source>
</evidence>
<reference evidence="3 4" key="1">
    <citation type="submission" date="2019-10" db="EMBL/GenBank/DDBJ databases">
        <authorList>
            <person name="Palmer J.M."/>
        </authorList>
    </citation>
    <scope>NUCLEOTIDE SEQUENCE [LARGE SCALE GENOMIC DNA]</scope>
    <source>
        <strain evidence="3 4">TWF696</strain>
    </source>
</reference>
<name>A0AAV9UCD7_9PEZI</name>
<evidence type="ECO:0000313" key="3">
    <source>
        <dbReference type="EMBL" id="KAK6337882.1"/>
    </source>
</evidence>
<feature type="compositionally biased region" description="Polar residues" evidence="1">
    <location>
        <begin position="70"/>
        <end position="79"/>
    </location>
</feature>
<proteinExistence type="predicted"/>